<protein>
    <submittedName>
        <fullName evidence="1">Protein quaking-A</fullName>
    </submittedName>
</protein>
<dbReference type="AlphaFoldDB" id="A0A4Z2FU07"/>
<dbReference type="SUPFAM" id="SSF54791">
    <property type="entry name" value="Eukaryotic type KH-domain (KH-domain type I)"/>
    <property type="match status" value="1"/>
</dbReference>
<evidence type="ECO:0000313" key="1">
    <source>
        <dbReference type="EMBL" id="TNN44757.1"/>
    </source>
</evidence>
<dbReference type="Proteomes" id="UP000314294">
    <property type="component" value="Unassembled WGS sequence"/>
</dbReference>
<dbReference type="PANTHER" id="PTHR11208:SF131">
    <property type="entry name" value="PROTEIN QUAKING-A"/>
    <property type="match status" value="1"/>
</dbReference>
<dbReference type="GO" id="GO:0048024">
    <property type="term" value="P:regulation of mRNA splicing, via spliceosome"/>
    <property type="evidence" value="ECO:0007669"/>
    <property type="project" value="TreeGrafter"/>
</dbReference>
<sequence>MWAGVDVLFKGLPRIPFSVSVLPVLPFVMLSLPLRGHGVTLFTGGREEQNRGKPNWEHLNEDLHVLITVEDTQGRAEIKMRRAVEEVKKLLVPAVSKEIGLCRAQRSESSKAACQIRPLQSDAMLKPFQTLSLSGPTALCASSTASRLSRV</sequence>
<dbReference type="EMBL" id="SRLO01000886">
    <property type="protein sequence ID" value="TNN44757.1"/>
    <property type="molecule type" value="Genomic_DNA"/>
</dbReference>
<gene>
    <name evidence="1" type="primary">qkia_2</name>
    <name evidence="1" type="ORF">EYF80_045057</name>
</gene>
<proteinExistence type="predicted"/>
<comment type="caution">
    <text evidence="1">The sequence shown here is derived from an EMBL/GenBank/DDBJ whole genome shotgun (WGS) entry which is preliminary data.</text>
</comment>
<reference evidence="1 2" key="1">
    <citation type="submission" date="2019-03" db="EMBL/GenBank/DDBJ databases">
        <title>First draft genome of Liparis tanakae, snailfish: a comprehensive survey of snailfish specific genes.</title>
        <authorList>
            <person name="Kim W."/>
            <person name="Song I."/>
            <person name="Jeong J.-H."/>
            <person name="Kim D."/>
            <person name="Kim S."/>
            <person name="Ryu S."/>
            <person name="Song J.Y."/>
            <person name="Lee S.K."/>
        </authorList>
    </citation>
    <scope>NUCLEOTIDE SEQUENCE [LARGE SCALE GENOMIC DNA]</scope>
    <source>
        <tissue evidence="1">Muscle</tissue>
    </source>
</reference>
<keyword evidence="2" id="KW-1185">Reference proteome</keyword>
<name>A0A4Z2FU07_9TELE</name>
<dbReference type="Gene3D" id="3.30.1370.10">
    <property type="entry name" value="K Homology domain, type 1"/>
    <property type="match status" value="1"/>
</dbReference>
<evidence type="ECO:0000313" key="2">
    <source>
        <dbReference type="Proteomes" id="UP000314294"/>
    </source>
</evidence>
<accession>A0A4Z2FU07</accession>
<dbReference type="OrthoDB" id="6777263at2759"/>
<dbReference type="GO" id="GO:0003729">
    <property type="term" value="F:mRNA binding"/>
    <property type="evidence" value="ECO:0007669"/>
    <property type="project" value="TreeGrafter"/>
</dbReference>
<dbReference type="InterPro" id="IPR036612">
    <property type="entry name" value="KH_dom_type_1_sf"/>
</dbReference>
<organism evidence="1 2">
    <name type="scientific">Liparis tanakae</name>
    <name type="common">Tanaka's snailfish</name>
    <dbReference type="NCBI Taxonomy" id="230148"/>
    <lineage>
        <taxon>Eukaryota</taxon>
        <taxon>Metazoa</taxon>
        <taxon>Chordata</taxon>
        <taxon>Craniata</taxon>
        <taxon>Vertebrata</taxon>
        <taxon>Euteleostomi</taxon>
        <taxon>Actinopterygii</taxon>
        <taxon>Neopterygii</taxon>
        <taxon>Teleostei</taxon>
        <taxon>Neoteleostei</taxon>
        <taxon>Acanthomorphata</taxon>
        <taxon>Eupercaria</taxon>
        <taxon>Perciformes</taxon>
        <taxon>Cottioidei</taxon>
        <taxon>Cottales</taxon>
        <taxon>Liparidae</taxon>
        <taxon>Liparis</taxon>
    </lineage>
</organism>
<dbReference type="PANTHER" id="PTHR11208">
    <property type="entry name" value="RNA-BINDING PROTEIN RELATED"/>
    <property type="match status" value="1"/>
</dbReference>
<dbReference type="GO" id="GO:0005634">
    <property type="term" value="C:nucleus"/>
    <property type="evidence" value="ECO:0007669"/>
    <property type="project" value="TreeGrafter"/>
</dbReference>
<dbReference type="InterPro" id="IPR045071">
    <property type="entry name" value="BBP-like"/>
</dbReference>